<keyword evidence="3" id="KW-1185">Reference proteome</keyword>
<dbReference type="GeneID" id="932569"/>
<protein>
    <submittedName>
        <fullName evidence="2">Uncharacterized protein</fullName>
    </submittedName>
</protein>
<evidence type="ECO:0000313" key="3">
    <source>
        <dbReference type="Proteomes" id="UP000152221"/>
    </source>
</evidence>
<evidence type="ECO:0000313" key="2">
    <source>
        <dbReference type="EMBL" id="AAL73715.1"/>
    </source>
</evidence>
<accession>Q8V309</accession>
<dbReference type="EMBL" id="AF438165">
    <property type="protein sequence ID" value="AAL73715.1"/>
    <property type="molecule type" value="Genomic_DNA"/>
</dbReference>
<evidence type="ECO:0000256" key="1">
    <source>
        <dbReference type="SAM" id="Phobius"/>
    </source>
</evidence>
<dbReference type="Proteomes" id="UP000152221">
    <property type="component" value="Segment"/>
</dbReference>
<organism evidence="2 3">
    <name type="scientific">Camelpox virus (strain M-96)</name>
    <dbReference type="NCBI Taxonomy" id="203173"/>
    <lineage>
        <taxon>Viruses</taxon>
        <taxon>Varidnaviria</taxon>
        <taxon>Bamfordvirae</taxon>
        <taxon>Nucleocytoviricota</taxon>
        <taxon>Pokkesviricetes</taxon>
        <taxon>Chitovirales</taxon>
        <taxon>Poxviridae</taxon>
        <taxon>Chordopoxvirinae</taxon>
        <taxon>Orthopoxvirus</taxon>
        <taxon>Orthopoxvirus camelpox</taxon>
        <taxon>Camelpox virus</taxon>
    </lineage>
</organism>
<sequence>MIFLYSIRKNMIKTINLCILYTGIHSFIHSPFLTMNSLTEKSILHVRKLLYTIHFNDIDHAPTTATSRDYENQYLKIIYFWKENTMILSINLLTVPLATLLITTIKHMIMISSLY</sequence>
<feature type="transmembrane region" description="Helical" evidence="1">
    <location>
        <begin position="86"/>
        <end position="105"/>
    </location>
</feature>
<dbReference type="RefSeq" id="NP_570398.1">
    <property type="nucleotide sequence ID" value="NC_003391.1"/>
</dbReference>
<proteinExistence type="predicted"/>
<name>Q8V309_CAMPM</name>
<dbReference type="KEGG" id="vg:932569"/>
<keyword evidence="1" id="KW-1133">Transmembrane helix</keyword>
<organismHost>
    <name type="scientific">Camelus</name>
    <dbReference type="NCBI Taxonomy" id="9836"/>
</organismHost>
<keyword evidence="1" id="KW-0812">Transmembrane</keyword>
<keyword evidence="1" id="KW-0472">Membrane</keyword>
<reference evidence="2 3" key="1">
    <citation type="journal article" date="2002" name="Virology">
        <title>The genome of camelpox virus.</title>
        <authorList>
            <person name="Afonso C.L."/>
            <person name="Tulman E.R."/>
            <person name="Lu Z."/>
            <person name="Zsak L."/>
            <person name="Sandybaev N.T."/>
            <person name="Kerembekova U.Z."/>
            <person name="Zaitsev V.L."/>
            <person name="Kutish G.F."/>
            <person name="Rock D.L."/>
        </authorList>
    </citation>
    <scope>NUCLEOTIDE SEQUENCE [LARGE SCALE GENOMIC DNA]</scope>
    <source>
        <strain evidence="2">M-96</strain>
    </source>
</reference>